<keyword evidence="3" id="KW-1185">Reference proteome</keyword>
<name>A0A926VDW6_9CYAN</name>
<dbReference type="Pfam" id="PF17265">
    <property type="entry name" value="DUF5331"/>
    <property type="match status" value="1"/>
</dbReference>
<evidence type="ECO:0008006" key="4">
    <source>
        <dbReference type="Google" id="ProtNLM"/>
    </source>
</evidence>
<comment type="caution">
    <text evidence="2">The sequence shown here is derived from an EMBL/GenBank/DDBJ whole genome shotgun (WGS) entry which is preliminary data.</text>
</comment>
<gene>
    <name evidence="2" type="ORF">H6G03_08490</name>
</gene>
<feature type="compositionally biased region" description="Basic and acidic residues" evidence="1">
    <location>
        <begin position="277"/>
        <end position="292"/>
    </location>
</feature>
<reference evidence="2" key="2">
    <citation type="submission" date="2020-08" db="EMBL/GenBank/DDBJ databases">
        <authorList>
            <person name="Chen M."/>
            <person name="Teng W."/>
            <person name="Zhao L."/>
            <person name="Hu C."/>
            <person name="Zhou Y."/>
            <person name="Han B."/>
            <person name="Song L."/>
            <person name="Shu W."/>
        </authorList>
    </citation>
    <scope>NUCLEOTIDE SEQUENCE</scope>
    <source>
        <strain evidence="2">FACHB-1375</strain>
    </source>
</reference>
<organism evidence="2 3">
    <name type="scientific">Aerosakkonema funiforme FACHB-1375</name>
    <dbReference type="NCBI Taxonomy" id="2949571"/>
    <lineage>
        <taxon>Bacteria</taxon>
        <taxon>Bacillati</taxon>
        <taxon>Cyanobacteriota</taxon>
        <taxon>Cyanophyceae</taxon>
        <taxon>Oscillatoriophycideae</taxon>
        <taxon>Aerosakkonematales</taxon>
        <taxon>Aerosakkonemataceae</taxon>
        <taxon>Aerosakkonema</taxon>
    </lineage>
</organism>
<feature type="compositionally biased region" description="Acidic residues" evidence="1">
    <location>
        <begin position="232"/>
        <end position="253"/>
    </location>
</feature>
<evidence type="ECO:0000256" key="1">
    <source>
        <dbReference type="SAM" id="MobiDB-lite"/>
    </source>
</evidence>
<evidence type="ECO:0000313" key="3">
    <source>
        <dbReference type="Proteomes" id="UP000641646"/>
    </source>
</evidence>
<dbReference type="Proteomes" id="UP000641646">
    <property type="component" value="Unassembled WGS sequence"/>
</dbReference>
<feature type="region of interest" description="Disordered" evidence="1">
    <location>
        <begin position="180"/>
        <end position="292"/>
    </location>
</feature>
<evidence type="ECO:0000313" key="2">
    <source>
        <dbReference type="EMBL" id="MBD2181137.1"/>
    </source>
</evidence>
<dbReference type="AlphaFoldDB" id="A0A926VDW6"/>
<protein>
    <recommendedName>
        <fullName evidence="4">DUF5331 domain-containing protein</fullName>
    </recommendedName>
</protein>
<reference evidence="2" key="1">
    <citation type="journal article" date="2015" name="ISME J.">
        <title>Draft Genome Sequence of Streptomyces incarnatus NRRL8089, which Produces the Nucleoside Antibiotic Sinefungin.</title>
        <authorList>
            <person name="Oshima K."/>
            <person name="Hattori M."/>
            <person name="Shimizu H."/>
            <person name="Fukuda K."/>
            <person name="Nemoto M."/>
            <person name="Inagaki K."/>
            <person name="Tamura T."/>
        </authorList>
    </citation>
    <scope>NUCLEOTIDE SEQUENCE</scope>
    <source>
        <strain evidence="2">FACHB-1375</strain>
    </source>
</reference>
<feature type="compositionally biased region" description="Acidic residues" evidence="1">
    <location>
        <begin position="180"/>
        <end position="225"/>
    </location>
</feature>
<proteinExistence type="predicted"/>
<dbReference type="EMBL" id="JACJPW010000016">
    <property type="protein sequence ID" value="MBD2181137.1"/>
    <property type="molecule type" value="Genomic_DNA"/>
</dbReference>
<dbReference type="RefSeq" id="WP_190463898.1">
    <property type="nucleotide sequence ID" value="NZ_JACJPW010000016.1"/>
</dbReference>
<sequence length="292" mass="32156">MAFFDDFTSALKQKWLQYYQVNHSWLALQMELESVKTPDGGRRPPSHLILGILNALEPKLAQLMLPFAKLNPSPDALIDVLELNFDPEVALGNKPAIKEPSAPPSEVTSSTPAIETAFDRDELEEDEDSLVAPAVIVSTTTIETVDTVELSEDAIDELDEDVSVVSLDDDRDVGSLADIELDDLAETPSEEDSDEDVEGFGDLESLDEFVETSSDESGEESDEDFGAALDAWGEETADELETDLSDMTLDEFGDTSTKELDDEDLDAFSDINFDPFSDPKAKKDDDDDEWSK</sequence>
<dbReference type="InterPro" id="IPR020346">
    <property type="entry name" value="Uncharacterised_15.3kDa"/>
</dbReference>
<accession>A0A926VDW6</accession>